<evidence type="ECO:0000256" key="9">
    <source>
        <dbReference type="RuleBase" id="RU000477"/>
    </source>
</evidence>
<dbReference type="InterPro" id="IPR023271">
    <property type="entry name" value="Aquaporin-like"/>
</dbReference>
<organism evidence="11 12">
    <name type="scientific">Sinocyclocheilus rhinocerous</name>
    <dbReference type="NCBI Taxonomy" id="307959"/>
    <lineage>
        <taxon>Eukaryota</taxon>
        <taxon>Metazoa</taxon>
        <taxon>Chordata</taxon>
        <taxon>Craniata</taxon>
        <taxon>Vertebrata</taxon>
        <taxon>Euteleostomi</taxon>
        <taxon>Actinopterygii</taxon>
        <taxon>Neopterygii</taxon>
        <taxon>Teleostei</taxon>
        <taxon>Ostariophysi</taxon>
        <taxon>Cypriniformes</taxon>
        <taxon>Cyprinidae</taxon>
        <taxon>Cyprininae</taxon>
        <taxon>Sinocyclocheilus</taxon>
    </lineage>
</organism>
<keyword evidence="4 9" id="KW-0812">Transmembrane</keyword>
<feature type="transmembrane region" description="Helical" evidence="10">
    <location>
        <begin position="96"/>
        <end position="117"/>
    </location>
</feature>
<dbReference type="Proteomes" id="UP000472270">
    <property type="component" value="Unassembled WGS sequence"/>
</dbReference>
<comment type="similarity">
    <text evidence="2 9">Belongs to the MIP/aquaporin (TC 1.A.8) family.</text>
</comment>
<evidence type="ECO:0000256" key="7">
    <source>
        <dbReference type="ARBA" id="ARBA00034651"/>
    </source>
</evidence>
<reference evidence="11" key="1">
    <citation type="submission" date="2025-08" db="UniProtKB">
        <authorList>
            <consortium name="Ensembl"/>
        </authorList>
    </citation>
    <scope>IDENTIFICATION</scope>
</reference>
<accession>A0A673IFU5</accession>
<feature type="transmembrane region" description="Helical" evidence="10">
    <location>
        <begin position="183"/>
        <end position="201"/>
    </location>
</feature>
<evidence type="ECO:0000313" key="12">
    <source>
        <dbReference type="Proteomes" id="UP000472270"/>
    </source>
</evidence>
<dbReference type="PRINTS" id="PR00783">
    <property type="entry name" value="MINTRINSICP"/>
</dbReference>
<name>A0A673IFU5_9TELE</name>
<gene>
    <name evidence="11" type="primary">aqp7</name>
</gene>
<protein>
    <submittedName>
        <fullName evidence="11">Aquaporin-7-like</fullName>
    </submittedName>
</protein>
<dbReference type="PANTHER" id="PTHR43829">
    <property type="entry name" value="AQUAPORIN OR AQUAGLYCEROPORIN RELATED"/>
    <property type="match status" value="1"/>
</dbReference>
<dbReference type="GO" id="GO:0016323">
    <property type="term" value="C:basolateral plasma membrane"/>
    <property type="evidence" value="ECO:0007669"/>
    <property type="project" value="TreeGrafter"/>
</dbReference>
<evidence type="ECO:0000256" key="2">
    <source>
        <dbReference type="ARBA" id="ARBA00006175"/>
    </source>
</evidence>
<evidence type="ECO:0000256" key="10">
    <source>
        <dbReference type="SAM" id="Phobius"/>
    </source>
</evidence>
<dbReference type="Ensembl" id="ENSSRHT00000039423.1">
    <property type="protein sequence ID" value="ENSSRHP00000038324.1"/>
    <property type="gene ID" value="ENSSRHG00000019504.1"/>
</dbReference>
<evidence type="ECO:0000313" key="11">
    <source>
        <dbReference type="Ensembl" id="ENSSRHP00000038324.1"/>
    </source>
</evidence>
<dbReference type="InterPro" id="IPR000425">
    <property type="entry name" value="MIP"/>
</dbReference>
<dbReference type="Gene3D" id="1.20.1080.10">
    <property type="entry name" value="Glycerol uptake facilitator protein"/>
    <property type="match status" value="1"/>
</dbReference>
<dbReference type="GO" id="GO:0015254">
    <property type="term" value="F:glycerol channel activity"/>
    <property type="evidence" value="ECO:0007669"/>
    <property type="project" value="TreeGrafter"/>
</dbReference>
<evidence type="ECO:0000256" key="5">
    <source>
        <dbReference type="ARBA" id="ARBA00022989"/>
    </source>
</evidence>
<keyword evidence="3 9" id="KW-0813">Transport</keyword>
<dbReference type="SUPFAM" id="SSF81338">
    <property type="entry name" value="Aquaporin-like"/>
    <property type="match status" value="1"/>
</dbReference>
<comment type="subcellular location">
    <subcellularLocation>
        <location evidence="1">Membrane</location>
        <topology evidence="1">Multi-pass membrane protein</topology>
    </subcellularLocation>
</comment>
<evidence type="ECO:0000256" key="3">
    <source>
        <dbReference type="ARBA" id="ARBA00022448"/>
    </source>
</evidence>
<evidence type="ECO:0000256" key="6">
    <source>
        <dbReference type="ARBA" id="ARBA00023136"/>
    </source>
</evidence>
<dbReference type="Pfam" id="PF00230">
    <property type="entry name" value="MIP"/>
    <property type="match status" value="1"/>
</dbReference>
<dbReference type="GO" id="GO:0015204">
    <property type="term" value="F:urea transmembrane transporter activity"/>
    <property type="evidence" value="ECO:0007669"/>
    <property type="project" value="TreeGrafter"/>
</dbReference>
<evidence type="ECO:0000256" key="4">
    <source>
        <dbReference type="ARBA" id="ARBA00022692"/>
    </source>
</evidence>
<dbReference type="PANTHER" id="PTHR43829:SF15">
    <property type="entry name" value="AQUAPORIN-7"/>
    <property type="match status" value="1"/>
</dbReference>
<dbReference type="FunFam" id="1.20.1080.10:FF:000064">
    <property type="entry name" value="Uncharacterized protein"/>
    <property type="match status" value="1"/>
</dbReference>
<comment type="catalytic activity">
    <reaction evidence="7">
        <text>H2O(in) = H2O(out)</text>
        <dbReference type="Rhea" id="RHEA:29667"/>
        <dbReference type="ChEBI" id="CHEBI:15377"/>
    </reaction>
</comment>
<comment type="catalytic activity">
    <reaction evidence="8">
        <text>glycerol(in) = glycerol(out)</text>
        <dbReference type="Rhea" id="RHEA:29675"/>
        <dbReference type="ChEBI" id="CHEBI:17754"/>
    </reaction>
</comment>
<proteinExistence type="inferred from homology"/>
<dbReference type="InterPro" id="IPR050363">
    <property type="entry name" value="MIP/Aquaporin"/>
</dbReference>
<keyword evidence="12" id="KW-1185">Reference proteome</keyword>
<dbReference type="PRINTS" id="PR02019">
    <property type="entry name" value="AQUAPORIN7"/>
</dbReference>
<dbReference type="GO" id="GO:0015250">
    <property type="term" value="F:water channel activity"/>
    <property type="evidence" value="ECO:0007669"/>
    <property type="project" value="TreeGrafter"/>
</dbReference>
<dbReference type="AlphaFoldDB" id="A0A673IFU5"/>
<reference evidence="11" key="2">
    <citation type="submission" date="2025-09" db="UniProtKB">
        <authorList>
            <consortium name="Ensembl"/>
        </authorList>
    </citation>
    <scope>IDENTIFICATION</scope>
</reference>
<feature type="transmembrane region" description="Helical" evidence="10">
    <location>
        <begin position="148"/>
        <end position="171"/>
    </location>
</feature>
<keyword evidence="5 10" id="KW-1133">Transmembrane helix</keyword>
<evidence type="ECO:0000256" key="8">
    <source>
        <dbReference type="ARBA" id="ARBA00049405"/>
    </source>
</evidence>
<evidence type="ECO:0000256" key="1">
    <source>
        <dbReference type="ARBA" id="ARBA00004141"/>
    </source>
</evidence>
<keyword evidence="6 10" id="KW-0472">Membrane</keyword>
<sequence>MCYINSILRKIGLTYFFHYCQTDSVFEFQVFGLGTVAQVVTGNGVFGEYFSINVGFGLSVAMGVHVGGKVSGAHMNAAVSFTMCVFGRLRWKMFPLYVFAQFLGSFLAAGTIFLLYYDAIHHYCGGNFTVSGPKATAGIFATYPAPYISIYTGFFDQVLGTGMLLLCLMALADQRNQPVVPGVEPVGVGLLVLLIGVSLGSNSGYAINPTRDLGPRVFTLMAGWGMEVFSIRDFKYTQQFLTEKNIHIYFNLICSGCKKKKSKFCINIYCI</sequence>